<dbReference type="AlphaFoldDB" id="A0A498Q1C4"/>
<protein>
    <submittedName>
        <fullName evidence="1">Uncharacterized protein</fullName>
    </submittedName>
</protein>
<name>A0A498Q1C4_9MYCO</name>
<evidence type="ECO:0000313" key="2">
    <source>
        <dbReference type="Proteomes" id="UP000267289"/>
    </source>
</evidence>
<accession>A0A498Q1C4</accession>
<proteinExistence type="predicted"/>
<gene>
    <name evidence="1" type="ORF">LAUMK13_01976</name>
</gene>
<dbReference type="Proteomes" id="UP000267289">
    <property type="component" value="Unassembled WGS sequence"/>
</dbReference>
<dbReference type="EMBL" id="UPHQ01000085">
    <property type="protein sequence ID" value="VBA38115.1"/>
    <property type="molecule type" value="Genomic_DNA"/>
</dbReference>
<sequence>MSAAEPWPRAPVVPVASAGTAVREAPAEWVVLPDCLEPAVLQALMDRPAPSVRSHLAVRAGAVAPAGSVARAVAAALPFTVPPLVLAAQAGPAVPVQPVGSAELAALLEASAQSAALAPPAARVASAQKRPFWDSD</sequence>
<keyword evidence="2" id="KW-1185">Reference proteome</keyword>
<reference evidence="1 2" key="1">
    <citation type="submission" date="2018-09" db="EMBL/GenBank/DDBJ databases">
        <authorList>
            <person name="Tagini F."/>
        </authorList>
    </citation>
    <scope>NUCLEOTIDE SEQUENCE [LARGE SCALE GENOMIC DNA]</scope>
    <source>
        <strain evidence="1 2">MK13</strain>
    </source>
</reference>
<organism evidence="1 2">
    <name type="scientific">Mycobacterium innocens</name>
    <dbReference type="NCBI Taxonomy" id="2341083"/>
    <lineage>
        <taxon>Bacteria</taxon>
        <taxon>Bacillati</taxon>
        <taxon>Actinomycetota</taxon>
        <taxon>Actinomycetes</taxon>
        <taxon>Mycobacteriales</taxon>
        <taxon>Mycobacteriaceae</taxon>
        <taxon>Mycobacterium</taxon>
    </lineage>
</organism>
<evidence type="ECO:0000313" key="1">
    <source>
        <dbReference type="EMBL" id="VBA38115.1"/>
    </source>
</evidence>